<protein>
    <submittedName>
        <fullName evidence="6">MurR/RpiR family transcriptional regulator</fullName>
    </submittedName>
</protein>
<accession>A0AB35U7X7</accession>
<dbReference type="InterPro" id="IPR001347">
    <property type="entry name" value="SIS_dom"/>
</dbReference>
<dbReference type="Pfam" id="PF01380">
    <property type="entry name" value="SIS"/>
    <property type="match status" value="1"/>
</dbReference>
<dbReference type="EMBL" id="JALBUR010000008">
    <property type="protein sequence ID" value="MDX8419369.1"/>
    <property type="molecule type" value="Genomic_DNA"/>
</dbReference>
<evidence type="ECO:0000256" key="1">
    <source>
        <dbReference type="ARBA" id="ARBA00023015"/>
    </source>
</evidence>
<gene>
    <name evidence="6" type="ORF">MOZ60_04580</name>
</gene>
<keyword evidence="1" id="KW-0805">Transcription regulation</keyword>
<dbReference type="InterPro" id="IPR036388">
    <property type="entry name" value="WH-like_DNA-bd_sf"/>
</dbReference>
<name>A0AB35U7X7_9FIRM</name>
<feature type="domain" description="HTH rpiR-type" evidence="4">
    <location>
        <begin position="2"/>
        <end position="78"/>
    </location>
</feature>
<dbReference type="GO" id="GO:0003700">
    <property type="term" value="F:DNA-binding transcription factor activity"/>
    <property type="evidence" value="ECO:0007669"/>
    <property type="project" value="InterPro"/>
</dbReference>
<dbReference type="InterPro" id="IPR009057">
    <property type="entry name" value="Homeodomain-like_sf"/>
</dbReference>
<keyword evidence="7" id="KW-1185">Reference proteome</keyword>
<feature type="domain" description="SIS" evidence="5">
    <location>
        <begin position="125"/>
        <end position="265"/>
    </location>
</feature>
<dbReference type="GO" id="GO:1901135">
    <property type="term" value="P:carbohydrate derivative metabolic process"/>
    <property type="evidence" value="ECO:0007669"/>
    <property type="project" value="InterPro"/>
</dbReference>
<dbReference type="PANTHER" id="PTHR30514:SF1">
    <property type="entry name" value="HTH-TYPE TRANSCRIPTIONAL REGULATOR HEXR-RELATED"/>
    <property type="match status" value="1"/>
</dbReference>
<dbReference type="InterPro" id="IPR046348">
    <property type="entry name" value="SIS_dom_sf"/>
</dbReference>
<reference evidence="6 7" key="1">
    <citation type="submission" date="2022-03" db="EMBL/GenBank/DDBJ databases">
        <title>Novel taxa within the pig intestine.</title>
        <authorList>
            <person name="Wylensek D."/>
            <person name="Bishof K."/>
            <person name="Afrizal A."/>
            <person name="Clavel T."/>
        </authorList>
    </citation>
    <scope>NUCLEOTIDE SEQUENCE [LARGE SCALE GENOMIC DNA]</scope>
    <source>
        <strain evidence="6 7">CLA-KB-P133</strain>
    </source>
</reference>
<dbReference type="InterPro" id="IPR000281">
    <property type="entry name" value="HTH_RpiR"/>
</dbReference>
<dbReference type="Gene3D" id="1.10.10.10">
    <property type="entry name" value="Winged helix-like DNA-binding domain superfamily/Winged helix DNA-binding domain"/>
    <property type="match status" value="1"/>
</dbReference>
<organism evidence="6 7">
    <name type="scientific">Grylomicrobium aquisgranensis</name>
    <dbReference type="NCBI Taxonomy" id="2926318"/>
    <lineage>
        <taxon>Bacteria</taxon>
        <taxon>Bacillati</taxon>
        <taxon>Bacillota</taxon>
        <taxon>Erysipelotrichia</taxon>
        <taxon>Erysipelotrichales</taxon>
        <taxon>Erysipelotrichaceae</taxon>
        <taxon>Grylomicrobium</taxon>
    </lineage>
</organism>
<dbReference type="Pfam" id="PF01418">
    <property type="entry name" value="HTH_6"/>
    <property type="match status" value="1"/>
</dbReference>
<dbReference type="PROSITE" id="PS51464">
    <property type="entry name" value="SIS"/>
    <property type="match status" value="1"/>
</dbReference>
<sequence length="285" mass="31665">MKNVTILLRENADYLNPAEKAAAEYILKNPSSASSQSVQQIAANAFVSPAAVVRMCKSLGFKGFKEFKTALTADLASQSVTFSLSQEDIQKGDSLSDIIHKVTQKNIQSLYDTLRLMDPDELDKCIKAMHKAKQVKLFGLGASLIVAKDAYLKFLRINKNCIINEDWHAQLICARNSTPDDLGIIISYSGETEEMITCAQELKKNGTPIMAISRCVASSIAKMADMHLYTTANESLFRSGSMSSRISQLNIIDILYTAYANSEYDYAMAELKKTHIKKEHQDEKD</sequence>
<evidence type="ECO:0000259" key="5">
    <source>
        <dbReference type="PROSITE" id="PS51464"/>
    </source>
</evidence>
<comment type="caution">
    <text evidence="6">The sequence shown here is derived from an EMBL/GenBank/DDBJ whole genome shotgun (WGS) entry which is preliminary data.</text>
</comment>
<dbReference type="SUPFAM" id="SSF53697">
    <property type="entry name" value="SIS domain"/>
    <property type="match status" value="1"/>
</dbReference>
<proteinExistence type="predicted"/>
<dbReference type="GO" id="GO:0003677">
    <property type="term" value="F:DNA binding"/>
    <property type="evidence" value="ECO:0007669"/>
    <property type="project" value="UniProtKB-KW"/>
</dbReference>
<dbReference type="InterPro" id="IPR047640">
    <property type="entry name" value="RpiR-like"/>
</dbReference>
<dbReference type="RefSeq" id="WP_370595815.1">
    <property type="nucleotide sequence ID" value="NZ_JALBUR010000008.1"/>
</dbReference>
<dbReference type="CDD" id="cd05013">
    <property type="entry name" value="SIS_RpiR"/>
    <property type="match status" value="1"/>
</dbReference>
<evidence type="ECO:0000259" key="4">
    <source>
        <dbReference type="PROSITE" id="PS51071"/>
    </source>
</evidence>
<evidence type="ECO:0000256" key="3">
    <source>
        <dbReference type="ARBA" id="ARBA00023163"/>
    </source>
</evidence>
<keyword evidence="3" id="KW-0804">Transcription</keyword>
<evidence type="ECO:0000313" key="6">
    <source>
        <dbReference type="EMBL" id="MDX8419369.1"/>
    </source>
</evidence>
<dbReference type="Gene3D" id="3.40.50.10490">
    <property type="entry name" value="Glucose-6-phosphate isomerase like protein, domain 1"/>
    <property type="match status" value="1"/>
</dbReference>
<dbReference type="SUPFAM" id="SSF46689">
    <property type="entry name" value="Homeodomain-like"/>
    <property type="match status" value="1"/>
</dbReference>
<dbReference type="PANTHER" id="PTHR30514">
    <property type="entry name" value="GLUCOKINASE"/>
    <property type="match status" value="1"/>
</dbReference>
<keyword evidence="2" id="KW-0238">DNA-binding</keyword>
<dbReference type="GO" id="GO:0097367">
    <property type="term" value="F:carbohydrate derivative binding"/>
    <property type="evidence" value="ECO:0007669"/>
    <property type="project" value="InterPro"/>
</dbReference>
<evidence type="ECO:0000313" key="7">
    <source>
        <dbReference type="Proteomes" id="UP001286174"/>
    </source>
</evidence>
<dbReference type="PROSITE" id="PS51071">
    <property type="entry name" value="HTH_RPIR"/>
    <property type="match status" value="1"/>
</dbReference>
<dbReference type="Proteomes" id="UP001286174">
    <property type="component" value="Unassembled WGS sequence"/>
</dbReference>
<evidence type="ECO:0000256" key="2">
    <source>
        <dbReference type="ARBA" id="ARBA00023125"/>
    </source>
</evidence>
<dbReference type="InterPro" id="IPR035472">
    <property type="entry name" value="RpiR-like_SIS"/>
</dbReference>
<dbReference type="AlphaFoldDB" id="A0AB35U7X7"/>